<evidence type="ECO:0000313" key="3">
    <source>
        <dbReference type="Proteomes" id="UP000007305"/>
    </source>
</evidence>
<reference evidence="2" key="3">
    <citation type="submission" date="2021-05" db="UniProtKB">
        <authorList>
            <consortium name="EnsemblPlants"/>
        </authorList>
    </citation>
    <scope>IDENTIFICATION</scope>
    <source>
        <strain evidence="2">cv. B73</strain>
    </source>
</reference>
<name>A0A804N5R0_MAIZE</name>
<reference evidence="3" key="1">
    <citation type="submission" date="2015-12" db="EMBL/GenBank/DDBJ databases">
        <title>Update maize B73 reference genome by single molecule sequencing technologies.</title>
        <authorList>
            <consortium name="Maize Genome Sequencing Project"/>
            <person name="Ware D."/>
        </authorList>
    </citation>
    <scope>NUCLEOTIDE SEQUENCE [LARGE SCALE GENOMIC DNA]</scope>
    <source>
        <strain evidence="3">cv. B73</strain>
    </source>
</reference>
<accession>A0A804N5R0</accession>
<feature type="compositionally biased region" description="Basic and acidic residues" evidence="1">
    <location>
        <begin position="47"/>
        <end position="60"/>
    </location>
</feature>
<dbReference type="Gramene" id="Zm00001eb137130_T001">
    <property type="protein sequence ID" value="Zm00001eb137130_P001"/>
    <property type="gene ID" value="Zm00001eb137130"/>
</dbReference>
<evidence type="ECO:0000313" key="2">
    <source>
        <dbReference type="EnsemblPlants" id="Zm00001eb137130_P001"/>
    </source>
</evidence>
<feature type="region of interest" description="Disordered" evidence="1">
    <location>
        <begin position="35"/>
        <end position="69"/>
    </location>
</feature>
<keyword evidence="3" id="KW-1185">Reference proteome</keyword>
<proteinExistence type="predicted"/>
<dbReference type="InParanoid" id="A0A804N5R0"/>
<reference evidence="2" key="2">
    <citation type="submission" date="2019-07" db="EMBL/GenBank/DDBJ databases">
        <authorList>
            <person name="Seetharam A."/>
            <person name="Woodhouse M."/>
            <person name="Cannon E."/>
        </authorList>
    </citation>
    <scope>NUCLEOTIDE SEQUENCE [LARGE SCALE GENOMIC DNA]</scope>
    <source>
        <strain evidence="2">cv. B73</strain>
    </source>
</reference>
<evidence type="ECO:0000256" key="1">
    <source>
        <dbReference type="SAM" id="MobiDB-lite"/>
    </source>
</evidence>
<dbReference type="Proteomes" id="UP000007305">
    <property type="component" value="Chromosome 3"/>
</dbReference>
<organism evidence="2 3">
    <name type="scientific">Zea mays</name>
    <name type="common">Maize</name>
    <dbReference type="NCBI Taxonomy" id="4577"/>
    <lineage>
        <taxon>Eukaryota</taxon>
        <taxon>Viridiplantae</taxon>
        <taxon>Streptophyta</taxon>
        <taxon>Embryophyta</taxon>
        <taxon>Tracheophyta</taxon>
        <taxon>Spermatophyta</taxon>
        <taxon>Magnoliopsida</taxon>
        <taxon>Liliopsida</taxon>
        <taxon>Poales</taxon>
        <taxon>Poaceae</taxon>
        <taxon>PACMAD clade</taxon>
        <taxon>Panicoideae</taxon>
        <taxon>Andropogonodae</taxon>
        <taxon>Andropogoneae</taxon>
        <taxon>Tripsacinae</taxon>
        <taxon>Zea</taxon>
    </lineage>
</organism>
<dbReference type="AlphaFoldDB" id="A0A804N5R0"/>
<dbReference type="EnsemblPlants" id="Zm00001eb137130_T001">
    <property type="protein sequence ID" value="Zm00001eb137130_P001"/>
    <property type="gene ID" value="Zm00001eb137130"/>
</dbReference>
<protein>
    <submittedName>
        <fullName evidence="2">Uncharacterized protein</fullName>
    </submittedName>
</protein>
<sequence length="106" mass="11350">MRWLAPLMPSQLLQYGPDEMQGAGHADEAWGPASALKELGGSNDQVPGERPHVLAPDHHGLPSGTQRRTAQQIGDVLQGFSATDATDVHVLDATMACRGNPYFFQG</sequence>